<accession>A0A9E7SP81</accession>
<dbReference type="KEGG" id="tagg:NF865_09710"/>
<evidence type="ECO:0000313" key="2">
    <source>
        <dbReference type="Proteomes" id="UP001055732"/>
    </source>
</evidence>
<protein>
    <submittedName>
        <fullName evidence="1">Uncharacterized protein</fullName>
    </submittedName>
</protein>
<dbReference type="EMBL" id="CP099582">
    <property type="protein sequence ID" value="USS40557.1"/>
    <property type="molecule type" value="Genomic_DNA"/>
</dbReference>
<proteinExistence type="predicted"/>
<organism evidence="1 2">
    <name type="scientific">Thermococcus aggregans</name>
    <dbReference type="NCBI Taxonomy" id="110163"/>
    <lineage>
        <taxon>Archaea</taxon>
        <taxon>Methanobacteriati</taxon>
        <taxon>Methanobacteriota</taxon>
        <taxon>Thermococci</taxon>
        <taxon>Thermococcales</taxon>
        <taxon>Thermococcaceae</taxon>
        <taxon>Thermococcus</taxon>
    </lineage>
</organism>
<gene>
    <name evidence="1" type="ORF">NF865_09710</name>
</gene>
<keyword evidence="2" id="KW-1185">Reference proteome</keyword>
<evidence type="ECO:0000313" key="1">
    <source>
        <dbReference type="EMBL" id="USS40557.1"/>
    </source>
</evidence>
<reference evidence="1" key="1">
    <citation type="journal article" date="1998" name="Int. J. Syst. Bacteriol. 48 Pt">
        <title>Thermococcus guaymasensis sp. nov. and Thermococcus aggregans sp. nov., two novel thermophilic archaea isolated from the Guaymas Basin hydrothermal vent site.</title>
        <authorList>
            <person name="Canganella F."/>
            <person name="Jones W.J."/>
            <person name="Gambacorta A."/>
            <person name="Antranikian G."/>
        </authorList>
    </citation>
    <scope>NUCLEOTIDE SEQUENCE</scope>
    <source>
        <strain evidence="1">TY</strain>
    </source>
</reference>
<reference evidence="1" key="2">
    <citation type="submission" date="2022-06" db="EMBL/GenBank/DDBJ databases">
        <authorList>
            <person name="Park Y.-J."/>
        </authorList>
    </citation>
    <scope>NUCLEOTIDE SEQUENCE</scope>
    <source>
        <strain evidence="1">TY</strain>
    </source>
</reference>
<dbReference type="RefSeq" id="WP_253304512.1">
    <property type="nucleotide sequence ID" value="NZ_CP099582.1"/>
</dbReference>
<dbReference type="AlphaFoldDB" id="A0A9E7SP81"/>
<sequence>MRKIILVPDSKLSFLKRKTKKLVHSFSGSIIIEDSRLILPKEEKIKKGILLCSSSATLKRYKGGVEYGGMLLSVSRKFKEEEETTSRELFLEPAEYRVEIDVSGAGRLEIPGFRLDNGILILYITPNYVFQFPQGSIAIYGSEDFVQITLAPTKFGLKGKVSPNLQDAEEVEVILKGNDTRELLFWGDEEGEFDYEFIKEHILLISHESLISPKELANALGKVSLISGHGEFELETKLKYPLKKDMRESIKFRVSLG</sequence>
<dbReference type="Proteomes" id="UP001055732">
    <property type="component" value="Chromosome"/>
</dbReference>
<name>A0A9E7SP81_THEAG</name>